<dbReference type="EMBL" id="CAIIXF020000009">
    <property type="protein sequence ID" value="CAH1794938.1"/>
    <property type="molecule type" value="Genomic_DNA"/>
</dbReference>
<dbReference type="InterPro" id="IPR051077">
    <property type="entry name" value="Ca-dependent_lectin"/>
</dbReference>
<dbReference type="PANTHER" id="PTHR24024:SF18">
    <property type="entry name" value="SHORT-CHAIN COLLAGEN C4-LIKE"/>
    <property type="match status" value="1"/>
</dbReference>
<dbReference type="Proteomes" id="UP000749559">
    <property type="component" value="Unassembled WGS sequence"/>
</dbReference>
<evidence type="ECO:0000313" key="3">
    <source>
        <dbReference type="Proteomes" id="UP000749559"/>
    </source>
</evidence>
<evidence type="ECO:0008006" key="4">
    <source>
        <dbReference type="Google" id="ProtNLM"/>
    </source>
</evidence>
<dbReference type="AlphaFoldDB" id="A0A8S4PTQ9"/>
<keyword evidence="3" id="KW-1185">Reference proteome</keyword>
<name>A0A8S4PTQ9_OWEFU</name>
<feature type="non-terminal residue" evidence="2">
    <location>
        <position position="194"/>
    </location>
</feature>
<protein>
    <recommendedName>
        <fullName evidence="4">Secreted protein</fullName>
    </recommendedName>
</protein>
<proteinExistence type="predicted"/>
<comment type="caution">
    <text evidence="2">The sequence shown here is derived from an EMBL/GenBank/DDBJ whole genome shotgun (WGS) entry which is preliminary data.</text>
</comment>
<dbReference type="PANTHER" id="PTHR24024">
    <property type="entry name" value="PULMONARY SURFACTANT-ASSOCIATED PROTEIN A"/>
    <property type="match status" value="1"/>
</dbReference>
<evidence type="ECO:0000313" key="2">
    <source>
        <dbReference type="EMBL" id="CAH1794938.1"/>
    </source>
</evidence>
<reference evidence="2" key="1">
    <citation type="submission" date="2022-03" db="EMBL/GenBank/DDBJ databases">
        <authorList>
            <person name="Martin C."/>
        </authorList>
    </citation>
    <scope>NUCLEOTIDE SEQUENCE</scope>
</reference>
<keyword evidence="1" id="KW-0732">Signal</keyword>
<organism evidence="2 3">
    <name type="scientific">Owenia fusiformis</name>
    <name type="common">Polychaete worm</name>
    <dbReference type="NCBI Taxonomy" id="6347"/>
    <lineage>
        <taxon>Eukaryota</taxon>
        <taxon>Metazoa</taxon>
        <taxon>Spiralia</taxon>
        <taxon>Lophotrochozoa</taxon>
        <taxon>Annelida</taxon>
        <taxon>Polychaeta</taxon>
        <taxon>Sedentaria</taxon>
        <taxon>Canalipalpata</taxon>
        <taxon>Sabellida</taxon>
        <taxon>Oweniida</taxon>
        <taxon>Oweniidae</taxon>
        <taxon>Owenia</taxon>
    </lineage>
</organism>
<dbReference type="GO" id="GO:0005615">
    <property type="term" value="C:extracellular space"/>
    <property type="evidence" value="ECO:0007669"/>
    <property type="project" value="TreeGrafter"/>
</dbReference>
<evidence type="ECO:0000256" key="1">
    <source>
        <dbReference type="SAM" id="SignalP"/>
    </source>
</evidence>
<gene>
    <name evidence="2" type="ORF">OFUS_LOCUS19552</name>
</gene>
<feature type="chain" id="PRO_5035847967" description="Secreted protein" evidence="1">
    <location>
        <begin position="27"/>
        <end position="194"/>
    </location>
</feature>
<accession>A0A8S4PTQ9</accession>
<dbReference type="OrthoDB" id="6267266at2759"/>
<sequence>HTNKNKMAPTILTLGVLCSMIIVSQAAKKLTCKQRVARIENVLKSIPVVEKDCNREIELPCGTPAGTAEYEFHASNEVPFKATNAPDTNNPHSLTDHDVPCVVCQIPRNLVMIPALHTCPNGWNKEYKGYLVAEHHAHANNKAFECMDEEPETIDGGHENKNGALFLPVQAVCGSLPCPKYVHGRELTCVVCSK</sequence>
<feature type="signal peptide" evidence="1">
    <location>
        <begin position="1"/>
        <end position="26"/>
    </location>
</feature>